<sequence length="47" mass="5461">MIKLQLLLFQSNSLMCLKDLSRLGRDIRKVIIIDNSPVSYIFHQDNA</sequence>
<dbReference type="EMBL" id="CAJOBJ010091886">
    <property type="protein sequence ID" value="CAF4546853.1"/>
    <property type="molecule type" value="Genomic_DNA"/>
</dbReference>
<feature type="non-terminal residue" evidence="2">
    <location>
        <position position="1"/>
    </location>
</feature>
<dbReference type="Pfam" id="PF03031">
    <property type="entry name" value="NIF"/>
    <property type="match status" value="1"/>
</dbReference>
<dbReference type="InterPro" id="IPR004274">
    <property type="entry name" value="FCP1_dom"/>
</dbReference>
<evidence type="ECO:0000313" key="4">
    <source>
        <dbReference type="Proteomes" id="UP000681720"/>
    </source>
</evidence>
<feature type="domain" description="FCP1 homology" evidence="1">
    <location>
        <begin position="1"/>
        <end position="47"/>
    </location>
</feature>
<dbReference type="InterPro" id="IPR023214">
    <property type="entry name" value="HAD_sf"/>
</dbReference>
<organism evidence="2 4">
    <name type="scientific">Rotaria magnacalcarata</name>
    <dbReference type="NCBI Taxonomy" id="392030"/>
    <lineage>
        <taxon>Eukaryota</taxon>
        <taxon>Metazoa</taxon>
        <taxon>Spiralia</taxon>
        <taxon>Gnathifera</taxon>
        <taxon>Rotifera</taxon>
        <taxon>Eurotatoria</taxon>
        <taxon>Bdelloidea</taxon>
        <taxon>Philodinida</taxon>
        <taxon>Philodinidae</taxon>
        <taxon>Rotaria</taxon>
    </lineage>
</organism>
<proteinExistence type="predicted"/>
<dbReference type="EMBL" id="CAJOBH010142893">
    <property type="protein sequence ID" value="CAF4813650.1"/>
    <property type="molecule type" value="Genomic_DNA"/>
</dbReference>
<evidence type="ECO:0000313" key="3">
    <source>
        <dbReference type="EMBL" id="CAF4813650.1"/>
    </source>
</evidence>
<dbReference type="Gene3D" id="3.40.50.1000">
    <property type="entry name" value="HAD superfamily/HAD-like"/>
    <property type="match status" value="1"/>
</dbReference>
<gene>
    <name evidence="3" type="ORF">BYL167_LOCUS48669</name>
    <name evidence="2" type="ORF">GIL414_LOCUS36671</name>
</gene>
<evidence type="ECO:0000313" key="2">
    <source>
        <dbReference type="EMBL" id="CAF4546853.1"/>
    </source>
</evidence>
<dbReference type="Proteomes" id="UP000681720">
    <property type="component" value="Unassembled WGS sequence"/>
</dbReference>
<reference evidence="2" key="1">
    <citation type="submission" date="2021-02" db="EMBL/GenBank/DDBJ databases">
        <authorList>
            <person name="Nowell W R."/>
        </authorList>
    </citation>
    <scope>NUCLEOTIDE SEQUENCE</scope>
</reference>
<accession>A0A8S2YFR9</accession>
<comment type="caution">
    <text evidence="2">The sequence shown here is derived from an EMBL/GenBank/DDBJ whole genome shotgun (WGS) entry which is preliminary data.</text>
</comment>
<protein>
    <recommendedName>
        <fullName evidence="1">FCP1 homology domain-containing protein</fullName>
    </recommendedName>
</protein>
<dbReference type="AlphaFoldDB" id="A0A8S2YFR9"/>
<name>A0A8S2YFR9_9BILA</name>
<dbReference type="PROSITE" id="PS50969">
    <property type="entry name" value="FCP1"/>
    <property type="match status" value="1"/>
</dbReference>
<dbReference type="InterPro" id="IPR036412">
    <property type="entry name" value="HAD-like_sf"/>
</dbReference>
<evidence type="ECO:0000259" key="1">
    <source>
        <dbReference type="PROSITE" id="PS50969"/>
    </source>
</evidence>
<dbReference type="SUPFAM" id="SSF56784">
    <property type="entry name" value="HAD-like"/>
    <property type="match status" value="1"/>
</dbReference>
<dbReference type="Proteomes" id="UP000681967">
    <property type="component" value="Unassembled WGS sequence"/>
</dbReference>